<keyword evidence="3" id="KW-1185">Reference proteome</keyword>
<dbReference type="Gene3D" id="3.30.519.10">
    <property type="entry name" value="Guanine Nucleotide Dissociation Inhibitor, domain 2"/>
    <property type="match status" value="1"/>
</dbReference>
<dbReference type="PANTHER" id="PTHR11787">
    <property type="entry name" value="RAB GDP-DISSOCIATION INHIBITOR"/>
    <property type="match status" value="1"/>
</dbReference>
<dbReference type="Pfam" id="PF00996">
    <property type="entry name" value="GDI"/>
    <property type="match status" value="2"/>
</dbReference>
<dbReference type="SUPFAM" id="SSF54373">
    <property type="entry name" value="FAD-linked reductases, C-terminal domain"/>
    <property type="match status" value="1"/>
</dbReference>
<gene>
    <name evidence="4" type="primary">LOC113799494</name>
</gene>
<dbReference type="GO" id="GO:0007264">
    <property type="term" value="P:small GTPase-mediated signal transduction"/>
    <property type="evidence" value="ECO:0007669"/>
    <property type="project" value="InterPro"/>
</dbReference>
<dbReference type="PANTHER" id="PTHR11787:SF4">
    <property type="entry name" value="CHM, RAB ESCORT PROTEIN 1"/>
    <property type="match status" value="1"/>
</dbReference>
<dbReference type="InterPro" id="IPR036188">
    <property type="entry name" value="FAD/NAD-bd_sf"/>
</dbReference>
<dbReference type="InParanoid" id="A0A6P6YL20"/>
<feature type="region of interest" description="Disordered" evidence="2">
    <location>
        <begin position="574"/>
        <end position="612"/>
    </location>
</feature>
<dbReference type="GO" id="GO:0005092">
    <property type="term" value="F:GDP-dissociation inhibitor activity"/>
    <property type="evidence" value="ECO:0007669"/>
    <property type="project" value="InterPro"/>
</dbReference>
<dbReference type="GO" id="GO:0005829">
    <property type="term" value="C:cytosol"/>
    <property type="evidence" value="ECO:0007669"/>
    <property type="project" value="TreeGrafter"/>
</dbReference>
<proteinExistence type="inferred from homology"/>
<dbReference type="KEGG" id="dpte:113799494"/>
<dbReference type="AlphaFoldDB" id="A0A6P6YL20"/>
<feature type="compositionally biased region" description="Acidic residues" evidence="2">
    <location>
        <begin position="587"/>
        <end position="612"/>
    </location>
</feature>
<dbReference type="Proteomes" id="UP000515146">
    <property type="component" value="Unplaced"/>
</dbReference>
<evidence type="ECO:0000256" key="1">
    <source>
        <dbReference type="ARBA" id="ARBA00005593"/>
    </source>
</evidence>
<dbReference type="InterPro" id="IPR018203">
    <property type="entry name" value="GDP_dissociation_inhibitor"/>
</dbReference>
<feature type="compositionally biased region" description="Basic and acidic residues" evidence="2">
    <location>
        <begin position="576"/>
        <end position="585"/>
    </location>
</feature>
<dbReference type="GO" id="GO:0016192">
    <property type="term" value="P:vesicle-mediated transport"/>
    <property type="evidence" value="ECO:0007669"/>
    <property type="project" value="TreeGrafter"/>
</dbReference>
<dbReference type="OMA" id="EHYVLHA"/>
<dbReference type="SUPFAM" id="SSF51905">
    <property type="entry name" value="FAD/NAD(P)-binding domain"/>
    <property type="match status" value="1"/>
</dbReference>
<organism evidence="3 4">
    <name type="scientific">Dermatophagoides pteronyssinus</name>
    <name type="common">European house dust mite</name>
    <dbReference type="NCBI Taxonomy" id="6956"/>
    <lineage>
        <taxon>Eukaryota</taxon>
        <taxon>Metazoa</taxon>
        <taxon>Ecdysozoa</taxon>
        <taxon>Arthropoda</taxon>
        <taxon>Chelicerata</taxon>
        <taxon>Arachnida</taxon>
        <taxon>Acari</taxon>
        <taxon>Acariformes</taxon>
        <taxon>Sarcoptiformes</taxon>
        <taxon>Astigmata</taxon>
        <taxon>Psoroptidia</taxon>
        <taxon>Analgoidea</taxon>
        <taxon>Pyroglyphidae</taxon>
        <taxon>Dermatophagoidinae</taxon>
        <taxon>Dermatophagoides</taxon>
    </lineage>
</organism>
<reference evidence="4" key="1">
    <citation type="submission" date="2025-08" db="UniProtKB">
        <authorList>
            <consortium name="RefSeq"/>
        </authorList>
    </citation>
    <scope>IDENTIFICATION</scope>
    <source>
        <strain evidence="4">Airmid</strain>
    </source>
</reference>
<comment type="similarity">
    <text evidence="1">Belongs to the Rab GDI family.</text>
</comment>
<dbReference type="GO" id="GO:0005968">
    <property type="term" value="C:Rab-protein geranylgeranyltransferase complex"/>
    <property type="evidence" value="ECO:0007669"/>
    <property type="project" value="TreeGrafter"/>
</dbReference>
<evidence type="ECO:0000256" key="2">
    <source>
        <dbReference type="SAM" id="MobiDB-lite"/>
    </source>
</evidence>
<dbReference type="RefSeq" id="XP_027205930.1">
    <property type="nucleotide sequence ID" value="XM_027350129.1"/>
</dbReference>
<protein>
    <submittedName>
        <fullName evidence="4">Rab proteins geranylgeranyltransferase component A 1-like</fullName>
    </submittedName>
</protein>
<evidence type="ECO:0000313" key="3">
    <source>
        <dbReference type="Proteomes" id="UP000515146"/>
    </source>
</evidence>
<dbReference type="Gene3D" id="3.50.50.60">
    <property type="entry name" value="FAD/NAD(P)-binding domain"/>
    <property type="match status" value="1"/>
</dbReference>
<name>A0A6P6YL20_DERPT</name>
<accession>A0A6P6YL20</accession>
<evidence type="ECO:0000313" key="4">
    <source>
        <dbReference type="RefSeq" id="XP_027205930.1"/>
    </source>
</evidence>
<dbReference type="PRINTS" id="PR00891">
    <property type="entry name" value="RABGDIREP"/>
</dbReference>
<dbReference type="FunFam" id="1.10.405.10:FF:000003">
    <property type="entry name" value="Rab proteins geranylgeranyltransferase component A"/>
    <property type="match status" value="1"/>
</dbReference>
<dbReference type="Gene3D" id="1.10.405.10">
    <property type="entry name" value="Guanine Nucleotide Dissociation Inhibitor, domain 1"/>
    <property type="match status" value="1"/>
</dbReference>
<dbReference type="OrthoDB" id="1923006at2759"/>
<sequence>MNNKNEFDQHYEVVLTGTDFISSLLSAAFARIGKKVLHLDCEKHYGKEWRSMKFTDLLLWMIRCRTLQSSTLEQSKDDEIPPLDSSTKDHFIAMNRTNPFSNVEIDFFLFDDLVQYKKFFEHLFKTKCTTEFLDEFMSQCIQKLQNVQTYDEACQLLEEFKDGHPLIHRLDNMFTFDLCPRFLIANEKLVKLLIDSTVTRYIEFKKISRLLTAMTVPQTDDKMRKSNNSEDVKMEIVEVPCTRNDIFISNIISPIEKRYLMSFLEKCYRLERHGDWYREFSDRPFSEFLKTQTLTDKLQEFITNTLLMQSQQIQTENALNKIHFFLRSFGRFCDRPFLFPLYGSEDIIQAFCRYGAVWGGLYCLGVSIHGIIIDKKDEHSKKQCKSIMVNRSLIECDNLITDYRFVDIQPIQLKEQKILARAIILNTKSIKAIDPENELGDLSFIHLPPKFTGLDSSVYCFETDYSSRVCPRHFYLQYFWCDSSSDRTPKQVLEPVIKKLLSLDRETQTSDLPFELQGKILLSVYYNYCSEIYDNNNEDMPTNIKFISMPINEFNYENAVAEAEKIFKELYPNEEFFPHTEKPDENQQLDDDGDNDKIDDDDDEQDNDSMES</sequence>
<dbReference type="GO" id="GO:0005634">
    <property type="term" value="C:nucleus"/>
    <property type="evidence" value="ECO:0007669"/>
    <property type="project" value="TreeGrafter"/>
</dbReference>
<dbReference type="FunCoup" id="A0A6P6YL20">
    <property type="interactions" value="411"/>
</dbReference>